<dbReference type="Pfam" id="PF00005">
    <property type="entry name" value="ABC_tran"/>
    <property type="match status" value="1"/>
</dbReference>
<dbReference type="Gene3D" id="3.40.50.300">
    <property type="entry name" value="P-loop containing nucleotide triphosphate hydrolases"/>
    <property type="match status" value="1"/>
</dbReference>
<name>A0A921NYD1_9GAMM</name>
<dbReference type="OrthoDB" id="9804819at2"/>
<dbReference type="InterPro" id="IPR003593">
    <property type="entry name" value="AAA+_ATPase"/>
</dbReference>
<accession>A0A921NYD1</accession>
<dbReference type="GO" id="GO:0005524">
    <property type="term" value="F:ATP binding"/>
    <property type="evidence" value="ECO:0007669"/>
    <property type="project" value="UniProtKB-KW"/>
</dbReference>
<comment type="caution">
    <text evidence="5">The sequence shown here is derived from an EMBL/GenBank/DDBJ whole genome shotgun (WGS) entry which is preliminary data.</text>
</comment>
<reference evidence="5" key="1">
    <citation type="submission" date="2017-10" db="EMBL/GenBank/DDBJ databases">
        <title>Whole genome sequencing of members of genus Pseudoxanthomonas.</title>
        <authorList>
            <person name="Kumar S."/>
            <person name="Bansal K."/>
            <person name="Kaur A."/>
            <person name="Patil P."/>
            <person name="Sharma S."/>
            <person name="Patil P.B."/>
        </authorList>
    </citation>
    <scope>NUCLEOTIDE SEQUENCE</scope>
    <source>
        <strain evidence="5">DSM 22914</strain>
    </source>
</reference>
<dbReference type="InterPro" id="IPR017871">
    <property type="entry name" value="ABC_transporter-like_CS"/>
</dbReference>
<dbReference type="GO" id="GO:0016887">
    <property type="term" value="F:ATP hydrolysis activity"/>
    <property type="evidence" value="ECO:0007669"/>
    <property type="project" value="InterPro"/>
</dbReference>
<gene>
    <name evidence="5" type="ORF">CR938_01050</name>
</gene>
<dbReference type="PANTHER" id="PTHR42939">
    <property type="entry name" value="ABC TRANSPORTER ATP-BINDING PROTEIN ALBC-RELATED"/>
    <property type="match status" value="1"/>
</dbReference>
<dbReference type="PROSITE" id="PS00211">
    <property type="entry name" value="ABC_TRANSPORTER_1"/>
    <property type="match status" value="1"/>
</dbReference>
<evidence type="ECO:0000256" key="1">
    <source>
        <dbReference type="ARBA" id="ARBA00022448"/>
    </source>
</evidence>
<dbReference type="SMART" id="SM00382">
    <property type="entry name" value="AAA"/>
    <property type="match status" value="1"/>
</dbReference>
<keyword evidence="2" id="KW-0547">Nucleotide-binding</keyword>
<dbReference type="PROSITE" id="PS50893">
    <property type="entry name" value="ABC_TRANSPORTER_2"/>
    <property type="match status" value="1"/>
</dbReference>
<keyword evidence="3" id="KW-0067">ATP-binding</keyword>
<dbReference type="SUPFAM" id="SSF52540">
    <property type="entry name" value="P-loop containing nucleoside triphosphate hydrolases"/>
    <property type="match status" value="1"/>
</dbReference>
<evidence type="ECO:0000256" key="2">
    <source>
        <dbReference type="ARBA" id="ARBA00022741"/>
    </source>
</evidence>
<dbReference type="AlphaFoldDB" id="A0A921NYD1"/>
<organism evidence="5 6">
    <name type="scientific">Pseudoxanthomonas taiwanensis</name>
    <dbReference type="NCBI Taxonomy" id="176598"/>
    <lineage>
        <taxon>Bacteria</taxon>
        <taxon>Pseudomonadati</taxon>
        <taxon>Pseudomonadota</taxon>
        <taxon>Gammaproteobacteria</taxon>
        <taxon>Lysobacterales</taxon>
        <taxon>Lysobacteraceae</taxon>
        <taxon>Pseudoxanthomonas</taxon>
    </lineage>
</organism>
<sequence>MNALTLPATQHDLDLERPLAARGLHLGYGRREVLRGVDLDIPQGEVLGLIGRNGAGKSSLIGCLLGLLRPQAGQALVFGGPALRMDDARKARLGYVPQQPQAFGWMKVGQLFQYLGQLYPGWDPAHATALLRRWEIDPGRTIGRLSPGEAQRLALARALAPRPALLVLDEPASALDPVARRELLRELVGQAMDTGTTVLFSSHIVSDLERVASRVAFLHQGRLLLDRALDEVKDETVRLPLPAAAAARLPAALPGELARRTLPGGAVSLVVAGRAGWQELLLVEGVRTDRLGLEDLFVEVAG</sequence>
<dbReference type="Proteomes" id="UP000717981">
    <property type="component" value="Unassembled WGS sequence"/>
</dbReference>
<evidence type="ECO:0000313" key="5">
    <source>
        <dbReference type="EMBL" id="KAF1690844.1"/>
    </source>
</evidence>
<evidence type="ECO:0000259" key="4">
    <source>
        <dbReference type="PROSITE" id="PS50893"/>
    </source>
</evidence>
<dbReference type="RefSeq" id="WP_162123222.1">
    <property type="nucleotide sequence ID" value="NZ_PDWK01000002.1"/>
</dbReference>
<dbReference type="PANTHER" id="PTHR42939:SF1">
    <property type="entry name" value="ABC TRANSPORTER ATP-BINDING PROTEIN ALBC-RELATED"/>
    <property type="match status" value="1"/>
</dbReference>
<keyword evidence="6" id="KW-1185">Reference proteome</keyword>
<dbReference type="InterPro" id="IPR051782">
    <property type="entry name" value="ABC_Transporter_VariousFunc"/>
</dbReference>
<dbReference type="EMBL" id="PDWK01000002">
    <property type="protein sequence ID" value="KAF1690844.1"/>
    <property type="molecule type" value="Genomic_DNA"/>
</dbReference>
<dbReference type="CDD" id="cd03230">
    <property type="entry name" value="ABC_DR_subfamily_A"/>
    <property type="match status" value="1"/>
</dbReference>
<dbReference type="InterPro" id="IPR003439">
    <property type="entry name" value="ABC_transporter-like_ATP-bd"/>
</dbReference>
<proteinExistence type="predicted"/>
<dbReference type="InterPro" id="IPR027417">
    <property type="entry name" value="P-loop_NTPase"/>
</dbReference>
<keyword evidence="1" id="KW-0813">Transport</keyword>
<feature type="domain" description="ABC transporter" evidence="4">
    <location>
        <begin position="19"/>
        <end position="245"/>
    </location>
</feature>
<evidence type="ECO:0000256" key="3">
    <source>
        <dbReference type="ARBA" id="ARBA00022840"/>
    </source>
</evidence>
<protein>
    <submittedName>
        <fullName evidence="5">ABC transporter</fullName>
    </submittedName>
</protein>
<evidence type="ECO:0000313" key="6">
    <source>
        <dbReference type="Proteomes" id="UP000717981"/>
    </source>
</evidence>